<organism evidence="2 3">
    <name type="scientific">Exidia glandulosa HHB12029</name>
    <dbReference type="NCBI Taxonomy" id="1314781"/>
    <lineage>
        <taxon>Eukaryota</taxon>
        <taxon>Fungi</taxon>
        <taxon>Dikarya</taxon>
        <taxon>Basidiomycota</taxon>
        <taxon>Agaricomycotina</taxon>
        <taxon>Agaricomycetes</taxon>
        <taxon>Auriculariales</taxon>
        <taxon>Exidiaceae</taxon>
        <taxon>Exidia</taxon>
    </lineage>
</organism>
<dbReference type="InParanoid" id="A0A165BAT9"/>
<dbReference type="Pfam" id="PF12937">
    <property type="entry name" value="F-box-like"/>
    <property type="match status" value="1"/>
</dbReference>
<dbReference type="EMBL" id="KV426507">
    <property type="protein sequence ID" value="KZV80211.1"/>
    <property type="molecule type" value="Genomic_DNA"/>
</dbReference>
<protein>
    <recommendedName>
        <fullName evidence="1">F-box domain-containing protein</fullName>
    </recommendedName>
</protein>
<reference evidence="2 3" key="1">
    <citation type="journal article" date="2016" name="Mol. Biol. Evol.">
        <title>Comparative Genomics of Early-Diverging Mushroom-Forming Fungi Provides Insights into the Origins of Lignocellulose Decay Capabilities.</title>
        <authorList>
            <person name="Nagy L.G."/>
            <person name="Riley R."/>
            <person name="Tritt A."/>
            <person name="Adam C."/>
            <person name="Daum C."/>
            <person name="Floudas D."/>
            <person name="Sun H."/>
            <person name="Yadav J.S."/>
            <person name="Pangilinan J."/>
            <person name="Larsson K.H."/>
            <person name="Matsuura K."/>
            <person name="Barry K."/>
            <person name="Labutti K."/>
            <person name="Kuo R."/>
            <person name="Ohm R.A."/>
            <person name="Bhattacharya S.S."/>
            <person name="Shirouzu T."/>
            <person name="Yoshinaga Y."/>
            <person name="Martin F.M."/>
            <person name="Grigoriev I.V."/>
            <person name="Hibbett D.S."/>
        </authorList>
    </citation>
    <scope>NUCLEOTIDE SEQUENCE [LARGE SCALE GENOMIC DNA]</scope>
    <source>
        <strain evidence="2 3">HHB12029</strain>
    </source>
</reference>
<evidence type="ECO:0000313" key="2">
    <source>
        <dbReference type="EMBL" id="KZV80211.1"/>
    </source>
</evidence>
<proteinExistence type="predicted"/>
<dbReference type="OrthoDB" id="3365698at2759"/>
<dbReference type="AlphaFoldDB" id="A0A165BAT9"/>
<dbReference type="SUPFAM" id="SSF81383">
    <property type="entry name" value="F-box domain"/>
    <property type="match status" value="1"/>
</dbReference>
<dbReference type="Gene3D" id="1.20.1280.50">
    <property type="match status" value="1"/>
</dbReference>
<keyword evidence="3" id="KW-1185">Reference proteome</keyword>
<gene>
    <name evidence="2" type="ORF">EXIGLDRAFT_845743</name>
</gene>
<evidence type="ECO:0000313" key="3">
    <source>
        <dbReference type="Proteomes" id="UP000077266"/>
    </source>
</evidence>
<sequence length="557" mass="61790">MSQSSAEPTAVREPLQPTLLPNLERELASLVLSVFQKTLAVAGPATLDIITQTVAAVQRCVTATLAPELRIYNARLAPAACLPDEVLCMIWELLCVEDRVKVSHICSSWRSLAINTPRLWGELDLYSAVHNKPCFCSLCGPHAKVTSVPRWNPPSVTNRSVFRNVLARSRSLPLSVRIEFILDDTPIDEILEIAQFLEPHYCRIQDLSFVSQVPDDVVDFFSKFSAGSHLPNLRTLHCTAKDLGRRQQRSLVLPALPSAETVVIRTSLLDCTVLQLPLLRRLHCRIVDEDDILSILDGCPKLEILTLDMNLWESTSLSNSTIKSICSRAARLRLQEVVLLFVDYVLERDLLAIFYRASLRRLWIYYYDPPAPPQGFTIFQDLETSVDLVVSADTAAEEYRISATDLDGRCRTVQCPIASEAMLGLWKCLSHGSVTTLTLPAETWSSIIQPTIPILPCVRSATFLFDEGEEYSLNRLGALHGSPLSVLPGLSHLRLACSKDRDSLPDRPHVSVVAVEALVSFLRGSVPVDTLVFDNVELFGLGDRTKLASLVVCDLAI</sequence>
<dbReference type="InterPro" id="IPR036047">
    <property type="entry name" value="F-box-like_dom_sf"/>
</dbReference>
<name>A0A165BAT9_EXIGL</name>
<evidence type="ECO:0000259" key="1">
    <source>
        <dbReference type="PROSITE" id="PS50181"/>
    </source>
</evidence>
<dbReference type="Proteomes" id="UP000077266">
    <property type="component" value="Unassembled WGS sequence"/>
</dbReference>
<feature type="domain" description="F-box" evidence="1">
    <location>
        <begin position="76"/>
        <end position="123"/>
    </location>
</feature>
<dbReference type="PROSITE" id="PS50181">
    <property type="entry name" value="FBOX"/>
    <property type="match status" value="1"/>
</dbReference>
<dbReference type="InterPro" id="IPR001810">
    <property type="entry name" value="F-box_dom"/>
</dbReference>
<accession>A0A165BAT9</accession>